<dbReference type="PRINTS" id="PR00996">
    <property type="entry name" value="CHERMTFRASE"/>
</dbReference>
<reference evidence="8" key="1">
    <citation type="submission" date="2017-05" db="EMBL/GenBank/DDBJ databases">
        <title>Draft genome sequence of Geobacter pelophilus, a iron(III)-reducing bacteria.</title>
        <authorList>
            <person name="Aoyagi T."/>
            <person name="Koike H."/>
            <person name="Morita T."/>
            <person name="Sato Y."/>
            <person name="Habe H."/>
            <person name="Hori T."/>
        </authorList>
    </citation>
    <scope>NUCLEOTIDE SEQUENCE [LARGE SCALE GENOMIC DNA]</scope>
    <source>
        <strain evidence="8">Drf2</strain>
    </source>
</reference>
<dbReference type="Gene3D" id="1.10.155.10">
    <property type="entry name" value="Chemotaxis receptor methyltransferase CheR, N-terminal domain"/>
    <property type="match status" value="1"/>
</dbReference>
<dbReference type="PROSITE" id="PS50123">
    <property type="entry name" value="CHER"/>
    <property type="match status" value="1"/>
</dbReference>
<feature type="domain" description="CheR-type methyltransferase" evidence="6">
    <location>
        <begin position="14"/>
        <end position="292"/>
    </location>
</feature>
<keyword evidence="8" id="KW-1185">Reference proteome</keyword>
<dbReference type="PIRSF" id="PIRSF000410">
    <property type="entry name" value="CheR"/>
    <property type="match status" value="1"/>
</dbReference>
<dbReference type="Proteomes" id="UP000194153">
    <property type="component" value="Unassembled WGS sequence"/>
</dbReference>
<dbReference type="InterPro" id="IPR022641">
    <property type="entry name" value="CheR_N"/>
</dbReference>
<keyword evidence="3" id="KW-0489">Methyltransferase</keyword>
<dbReference type="Pfam" id="PF03705">
    <property type="entry name" value="CheR_N"/>
    <property type="match status" value="1"/>
</dbReference>
<organism evidence="7 8">
    <name type="scientific">Geoanaerobacter pelophilus</name>
    <dbReference type="NCBI Taxonomy" id="60036"/>
    <lineage>
        <taxon>Bacteria</taxon>
        <taxon>Pseudomonadati</taxon>
        <taxon>Thermodesulfobacteriota</taxon>
        <taxon>Desulfuromonadia</taxon>
        <taxon>Geobacterales</taxon>
        <taxon>Geobacteraceae</taxon>
        <taxon>Geoanaerobacter</taxon>
    </lineage>
</organism>
<evidence type="ECO:0000256" key="1">
    <source>
        <dbReference type="ARBA" id="ARBA00001541"/>
    </source>
</evidence>
<gene>
    <name evidence="7" type="ORF">GPEL0_01f0883</name>
</gene>
<dbReference type="InterPro" id="IPR000780">
    <property type="entry name" value="CheR_MeTrfase"/>
</dbReference>
<accession>A0ABQ0MFN5</accession>
<dbReference type="SUPFAM" id="SSF47757">
    <property type="entry name" value="Chemotaxis receptor methyltransferase CheR, N-terminal domain"/>
    <property type="match status" value="1"/>
</dbReference>
<comment type="catalytic activity">
    <reaction evidence="1">
        <text>L-glutamyl-[protein] + S-adenosyl-L-methionine = [protein]-L-glutamate 5-O-methyl ester + S-adenosyl-L-homocysteine</text>
        <dbReference type="Rhea" id="RHEA:24452"/>
        <dbReference type="Rhea" id="RHEA-COMP:10208"/>
        <dbReference type="Rhea" id="RHEA-COMP:10311"/>
        <dbReference type="ChEBI" id="CHEBI:29973"/>
        <dbReference type="ChEBI" id="CHEBI:57856"/>
        <dbReference type="ChEBI" id="CHEBI:59789"/>
        <dbReference type="ChEBI" id="CHEBI:82795"/>
        <dbReference type="EC" id="2.1.1.80"/>
    </reaction>
</comment>
<evidence type="ECO:0000259" key="6">
    <source>
        <dbReference type="PROSITE" id="PS50123"/>
    </source>
</evidence>
<dbReference type="EMBL" id="BDQG01000001">
    <property type="protein sequence ID" value="GAW65818.1"/>
    <property type="molecule type" value="Genomic_DNA"/>
</dbReference>
<name>A0ABQ0MFN5_9BACT</name>
<dbReference type="SMART" id="SM00138">
    <property type="entry name" value="MeTrc"/>
    <property type="match status" value="1"/>
</dbReference>
<sequence>MYASGALSMEEPGRIEHAAVLSARDFGRLSRFIYDTCGIKMPEVKKTMLEARLQKRLRALGMHSFTDYCDFLFSSEGLEKELVQMLDMVTTNKTDFFREPDHFHYLSQTVLPDWVRRHPGATLSIWSAGCSSGEEPYTLAMVLSEFALQNPGFDFRILATDISTRVLEKARNAIYQESQVEPVPFEYKKKYLLRSKDRSSGMVRIVPELREKVRFRRLNFMDEDFGMREQLDIIFCRNVIIYFDRPTQEKLLQRFHRNMKPGSFIFMGHSETLSGLDVPLVSVYPTVYRKPR</sequence>
<dbReference type="Gene3D" id="3.40.50.150">
    <property type="entry name" value="Vaccinia Virus protein VP39"/>
    <property type="match status" value="1"/>
</dbReference>
<dbReference type="RefSeq" id="WP_085812228.1">
    <property type="nucleotide sequence ID" value="NZ_BDQG01000001.1"/>
</dbReference>
<evidence type="ECO:0000256" key="5">
    <source>
        <dbReference type="ARBA" id="ARBA00022691"/>
    </source>
</evidence>
<evidence type="ECO:0000256" key="4">
    <source>
        <dbReference type="ARBA" id="ARBA00022679"/>
    </source>
</evidence>
<evidence type="ECO:0000256" key="3">
    <source>
        <dbReference type="ARBA" id="ARBA00022603"/>
    </source>
</evidence>
<dbReference type="InterPro" id="IPR050903">
    <property type="entry name" value="Bact_Chemotaxis_MeTrfase"/>
</dbReference>
<dbReference type="SUPFAM" id="SSF53335">
    <property type="entry name" value="S-adenosyl-L-methionine-dependent methyltransferases"/>
    <property type="match status" value="1"/>
</dbReference>
<evidence type="ECO:0000256" key="2">
    <source>
        <dbReference type="ARBA" id="ARBA00012534"/>
    </source>
</evidence>
<evidence type="ECO:0000313" key="8">
    <source>
        <dbReference type="Proteomes" id="UP000194153"/>
    </source>
</evidence>
<dbReference type="CDD" id="cd02440">
    <property type="entry name" value="AdoMet_MTases"/>
    <property type="match status" value="1"/>
</dbReference>
<protein>
    <recommendedName>
        <fullName evidence="2">protein-glutamate O-methyltransferase</fullName>
        <ecNumber evidence="2">2.1.1.80</ecNumber>
    </recommendedName>
</protein>
<dbReference type="EC" id="2.1.1.80" evidence="2"/>
<keyword evidence="5" id="KW-0949">S-adenosyl-L-methionine</keyword>
<dbReference type="InterPro" id="IPR029063">
    <property type="entry name" value="SAM-dependent_MTases_sf"/>
</dbReference>
<dbReference type="Pfam" id="PF01739">
    <property type="entry name" value="CheR"/>
    <property type="match status" value="1"/>
</dbReference>
<dbReference type="InterPro" id="IPR022642">
    <property type="entry name" value="CheR_C"/>
</dbReference>
<dbReference type="PANTHER" id="PTHR24422">
    <property type="entry name" value="CHEMOTAXIS PROTEIN METHYLTRANSFERASE"/>
    <property type="match status" value="1"/>
</dbReference>
<dbReference type="PANTHER" id="PTHR24422:SF26">
    <property type="entry name" value="CHEMOTAXIS PROTEIN METHYLTRANSFERASE"/>
    <property type="match status" value="1"/>
</dbReference>
<comment type="caution">
    <text evidence="7">The sequence shown here is derived from an EMBL/GenBank/DDBJ whole genome shotgun (WGS) entry which is preliminary data.</text>
</comment>
<dbReference type="InterPro" id="IPR036804">
    <property type="entry name" value="CheR_N_sf"/>
</dbReference>
<dbReference type="InterPro" id="IPR026024">
    <property type="entry name" value="Chemotaxis_MeTrfase_CheR"/>
</dbReference>
<proteinExistence type="predicted"/>
<evidence type="ECO:0000313" key="7">
    <source>
        <dbReference type="EMBL" id="GAW65818.1"/>
    </source>
</evidence>
<keyword evidence="4" id="KW-0808">Transferase</keyword>